<evidence type="ECO:0000256" key="2">
    <source>
        <dbReference type="SAM" id="Phobius"/>
    </source>
</evidence>
<gene>
    <name evidence="4" type="ORF">BSCA_2134</name>
</gene>
<feature type="transmembrane region" description="Helical" evidence="2">
    <location>
        <begin position="844"/>
        <end position="865"/>
    </location>
</feature>
<organism evidence="4 5">
    <name type="scientific">Bifidobacterium scardovii</name>
    <dbReference type="NCBI Taxonomy" id="158787"/>
    <lineage>
        <taxon>Bacteria</taxon>
        <taxon>Bacillati</taxon>
        <taxon>Actinomycetota</taxon>
        <taxon>Actinomycetes</taxon>
        <taxon>Bifidobacteriales</taxon>
        <taxon>Bifidobacteriaceae</taxon>
        <taxon>Bifidobacterium</taxon>
    </lineage>
</organism>
<dbReference type="STRING" id="158787.BSCA_2134"/>
<dbReference type="Pfam" id="PF17802">
    <property type="entry name" value="SpaA"/>
    <property type="match status" value="1"/>
</dbReference>
<dbReference type="AlphaFoldDB" id="A0A087D7D9"/>
<feature type="region of interest" description="Disordered" evidence="1">
    <location>
        <begin position="520"/>
        <end position="539"/>
    </location>
</feature>
<dbReference type="EMBL" id="JGZO01000023">
    <property type="protein sequence ID" value="KFI91439.1"/>
    <property type="molecule type" value="Genomic_DNA"/>
</dbReference>
<evidence type="ECO:0000256" key="1">
    <source>
        <dbReference type="SAM" id="MobiDB-lite"/>
    </source>
</evidence>
<dbReference type="CDD" id="cd00198">
    <property type="entry name" value="vWFA"/>
    <property type="match status" value="1"/>
</dbReference>
<dbReference type="Pfam" id="PF13519">
    <property type="entry name" value="VWA_2"/>
    <property type="match status" value="1"/>
</dbReference>
<protein>
    <submittedName>
        <fullName evidence="4">Prespore-cell-inducing factor</fullName>
    </submittedName>
</protein>
<sequence length="871" mass="90744">MQKIVDVLVAIGKVCKGAAAKVIALVATMAMIGAVAGVSATAVAQDLTSGDDASVQTDASAVAQAGDAAAQDDQSATTDEATTGEAAADDTTVADDKAAGDTTAQQSDTAQGEASNKEAAAETLALKPEAQAADDTEDLGAPTHRKYIKYNNDGTYWLSLDVTGASRASTEEKHQPVDVVLVMDSSGSMASCTDTRQDHQGNYYCAAYASPSRWDIATSAATTLAQELLTSENAALPEAEQVKMSVVDFDTASTIKRFGQSSWTTSAQDVVDSFGTMDATYANGGGTNWEAALSNANSLSSNRAGTKKYIIFVSDGTPTFRNSSMGTSCPNRRDEECGSYSSNGVYGNGQNDNNGKNYDAAVNVANNRSGATLYAVSTGSEANVKMEQFAKEIQPAGTFFDGTDADKLAAAFDSIVEEINKNSTYQDVLIRDTLSGYAVSTDAQGGTGYVTSASARDQDGTDVSKTDPAATKMHVDYNQTSKQLSLSFDAGTKLSPDVTYTVSILLKPSDDAYQYFIEHSGQYPNTGDQGTDAEGNDTSSGKPGFFSNAENQANVYYKVVTNVNGQETVGEQQSSAYDRPVIQVKVPSLTLTKGVDNANAGKYGADASNWKLSALKNGGAYGINPTNPSGEAVADGAVSKKSVVKTLLAPGTYTLSEAADSASGYQYFGGYTEGDWSCVDANGNTVKVTKKIDGTQTVNLAQGTDVTCTVVNTAKPGSIAWQKVAANDTNKTLKDSEWKLTSTDVAGFADMTVVDDGNNDAAASQPGSLKVTGLKWGEYTLEETKAPAGYQPSNKTYTVTVLPAGDATADAEFTVDAVEGGKITNKLVAVSSLPLTGGTTGRDWLIYGGGMGLAALLAGAGYTIWRKRQLV</sequence>
<dbReference type="InterPro" id="IPR002035">
    <property type="entry name" value="VWF_A"/>
</dbReference>
<dbReference type="Gene3D" id="2.60.40.10">
    <property type="entry name" value="Immunoglobulins"/>
    <property type="match status" value="1"/>
</dbReference>
<feature type="compositionally biased region" description="Low complexity" evidence="1">
    <location>
        <begin position="58"/>
        <end position="91"/>
    </location>
</feature>
<dbReference type="eggNOG" id="COG4932">
    <property type="taxonomic scope" value="Bacteria"/>
</dbReference>
<keyword evidence="2" id="KW-0472">Membrane</keyword>
<evidence type="ECO:0000259" key="3">
    <source>
        <dbReference type="PROSITE" id="PS50234"/>
    </source>
</evidence>
<dbReference type="RefSeq" id="WP_033519328.1">
    <property type="nucleotide sequence ID" value="NZ_CAUPKV010000006.1"/>
</dbReference>
<dbReference type="Gene3D" id="3.40.50.410">
    <property type="entry name" value="von Willebrand factor, type A domain"/>
    <property type="match status" value="1"/>
</dbReference>
<dbReference type="Pfam" id="PF24558">
    <property type="entry name" value="DUF7604"/>
    <property type="match status" value="1"/>
</dbReference>
<dbReference type="InterPro" id="IPR036465">
    <property type="entry name" value="vWFA_dom_sf"/>
</dbReference>
<keyword evidence="2" id="KW-1133">Transmembrane helix</keyword>
<evidence type="ECO:0000313" key="4">
    <source>
        <dbReference type="EMBL" id="KFI91439.1"/>
    </source>
</evidence>
<dbReference type="GO" id="GO:0005975">
    <property type="term" value="P:carbohydrate metabolic process"/>
    <property type="evidence" value="ECO:0007669"/>
    <property type="project" value="UniProtKB-ARBA"/>
</dbReference>
<accession>A0A087D7D9</accession>
<comment type="caution">
    <text evidence="4">The sequence shown here is derived from an EMBL/GenBank/DDBJ whole genome shotgun (WGS) entry which is preliminary data.</text>
</comment>
<keyword evidence="5" id="KW-1185">Reference proteome</keyword>
<feature type="region of interest" description="Disordered" evidence="1">
    <location>
        <begin position="58"/>
        <end position="120"/>
    </location>
</feature>
<dbReference type="SMART" id="SM00327">
    <property type="entry name" value="VWA"/>
    <property type="match status" value="1"/>
</dbReference>
<feature type="compositionally biased region" description="Polar residues" evidence="1">
    <location>
        <begin position="105"/>
        <end position="114"/>
    </location>
</feature>
<reference evidence="4 5" key="1">
    <citation type="submission" date="2014-03" db="EMBL/GenBank/DDBJ databases">
        <title>Genomics of Bifidobacteria.</title>
        <authorList>
            <person name="Ventura M."/>
            <person name="Milani C."/>
            <person name="Lugli G.A."/>
        </authorList>
    </citation>
    <scope>NUCLEOTIDE SEQUENCE [LARGE SCALE GENOMIC DNA]</scope>
    <source>
        <strain evidence="4 5">LMG 21589</strain>
    </source>
</reference>
<evidence type="ECO:0000313" key="5">
    <source>
        <dbReference type="Proteomes" id="UP000029033"/>
    </source>
</evidence>
<keyword evidence="2" id="KW-0812">Transmembrane</keyword>
<dbReference type="InterPro" id="IPR013783">
    <property type="entry name" value="Ig-like_fold"/>
</dbReference>
<dbReference type="SUPFAM" id="SSF53300">
    <property type="entry name" value="vWA-like"/>
    <property type="match status" value="1"/>
</dbReference>
<proteinExistence type="predicted"/>
<dbReference type="Proteomes" id="UP000029033">
    <property type="component" value="Unassembled WGS sequence"/>
</dbReference>
<dbReference type="InterPro" id="IPR041033">
    <property type="entry name" value="SpaA_PFL_dom_1"/>
</dbReference>
<name>A0A087D7D9_9BIFI</name>
<feature type="domain" description="VWFA" evidence="3">
    <location>
        <begin position="178"/>
        <end position="415"/>
    </location>
</feature>
<dbReference type="eggNOG" id="COG2304">
    <property type="taxonomic scope" value="Bacteria"/>
</dbReference>
<dbReference type="PROSITE" id="PS50234">
    <property type="entry name" value="VWFA"/>
    <property type="match status" value="1"/>
</dbReference>
<dbReference type="InterPro" id="IPR055384">
    <property type="entry name" value="DUF7604"/>
</dbReference>